<reference evidence="3" key="1">
    <citation type="submission" date="2025-08" db="UniProtKB">
        <authorList>
            <consortium name="RefSeq"/>
        </authorList>
    </citation>
    <scope>IDENTIFICATION</scope>
</reference>
<dbReference type="GeneID" id="103249717"/>
<dbReference type="OrthoDB" id="10002384at2759"/>
<gene>
    <name evidence="3" type="primary">LOC103249717</name>
</gene>
<feature type="non-terminal residue" evidence="3">
    <location>
        <position position="180"/>
    </location>
</feature>
<dbReference type="InterPro" id="IPR031466">
    <property type="entry name" value="MIIP"/>
</dbReference>
<organism evidence="2 3">
    <name type="scientific">Carlito syrichta</name>
    <name type="common">Philippine tarsier</name>
    <name type="synonym">Tarsius syrichta</name>
    <dbReference type="NCBI Taxonomy" id="1868482"/>
    <lineage>
        <taxon>Eukaryota</taxon>
        <taxon>Metazoa</taxon>
        <taxon>Chordata</taxon>
        <taxon>Craniata</taxon>
        <taxon>Vertebrata</taxon>
        <taxon>Euteleostomi</taxon>
        <taxon>Mammalia</taxon>
        <taxon>Eutheria</taxon>
        <taxon>Euarchontoglires</taxon>
        <taxon>Primates</taxon>
        <taxon>Haplorrhini</taxon>
        <taxon>Tarsiiformes</taxon>
        <taxon>Tarsiidae</taxon>
        <taxon>Carlito</taxon>
    </lineage>
</organism>
<dbReference type="PANTHER" id="PTHR34831:SF1">
    <property type="entry name" value="MIGRATION AND INVASION-INHIBITORY PROTEIN"/>
    <property type="match status" value="1"/>
</dbReference>
<keyword evidence="2" id="KW-1185">Reference proteome</keyword>
<name>A0A1U7T0S3_CARSF</name>
<dbReference type="Pfam" id="PF15734">
    <property type="entry name" value="MIIP"/>
    <property type="match status" value="1"/>
</dbReference>
<evidence type="ECO:0000313" key="2">
    <source>
        <dbReference type="Proteomes" id="UP000189704"/>
    </source>
</evidence>
<accession>A0A1U7T0S3</accession>
<feature type="compositionally biased region" description="Low complexity" evidence="1">
    <location>
        <begin position="49"/>
        <end position="75"/>
    </location>
</feature>
<dbReference type="AlphaFoldDB" id="A0A1U7T0S3"/>
<evidence type="ECO:0000256" key="1">
    <source>
        <dbReference type="SAM" id="MobiDB-lite"/>
    </source>
</evidence>
<evidence type="ECO:0000313" key="3">
    <source>
        <dbReference type="RefSeq" id="XP_008046522.1"/>
    </source>
</evidence>
<dbReference type="Proteomes" id="UP000189704">
    <property type="component" value="Unplaced"/>
</dbReference>
<feature type="region of interest" description="Disordered" evidence="1">
    <location>
        <begin position="37"/>
        <end position="84"/>
    </location>
</feature>
<proteinExistence type="predicted"/>
<dbReference type="KEGG" id="csyr:103249717"/>
<feature type="region of interest" description="Disordered" evidence="1">
    <location>
        <begin position="100"/>
        <end position="131"/>
    </location>
</feature>
<dbReference type="GO" id="GO:0010972">
    <property type="term" value="P:negative regulation of G2/M transition of mitotic cell cycle"/>
    <property type="evidence" value="ECO:0007669"/>
    <property type="project" value="InterPro"/>
</dbReference>
<dbReference type="GO" id="GO:0030336">
    <property type="term" value="P:negative regulation of cell migration"/>
    <property type="evidence" value="ECO:0007669"/>
    <property type="project" value="InterPro"/>
</dbReference>
<protein>
    <submittedName>
        <fullName evidence="3">Migration and invasion-inhibitory protein-like</fullName>
    </submittedName>
</protein>
<dbReference type="RefSeq" id="XP_008046522.1">
    <property type="nucleotide sequence ID" value="XM_008048331.2"/>
</dbReference>
<dbReference type="PANTHER" id="PTHR34831">
    <property type="entry name" value="MIGRATION AND INVASION-INHIBITORY PROTEIN"/>
    <property type="match status" value="1"/>
</dbReference>
<sequence length="180" mass="19673">MVDTEDLVQLRLLNLELLRQLWAGQVAVQRSVAKAAAESNLDSSSNFDSEMSQETSSASSSTSCPPSKRSTCSPPDVHRGDPCGVASLKMASLPAAKCQYQESLGQPRPHSSPLLGTLDLKDTEPSAGLGDLRPQETQALRSILSRRSKLSKPRVTFCEESAVPERSWRLRPYLGYDWIA</sequence>